<keyword evidence="8" id="KW-0539">Nucleus</keyword>
<evidence type="ECO:0000256" key="5">
    <source>
        <dbReference type="ARBA" id="ARBA00022833"/>
    </source>
</evidence>
<name>A0A0A9YKP8_LYGHE</name>
<keyword evidence="3" id="KW-0479">Metal-binding</keyword>
<keyword evidence="10" id="KW-0240">DNA-directed RNA polymerase</keyword>
<evidence type="ECO:0000256" key="8">
    <source>
        <dbReference type="ARBA" id="ARBA00023242"/>
    </source>
</evidence>
<dbReference type="AlphaFoldDB" id="A0A0A9YKP8"/>
<gene>
    <name evidence="10" type="primary">Polr2a_0</name>
    <name evidence="10" type="ORF">CM83_6997</name>
</gene>
<proteinExistence type="predicted"/>
<evidence type="ECO:0000256" key="1">
    <source>
        <dbReference type="ARBA" id="ARBA00004123"/>
    </source>
</evidence>
<reference evidence="10" key="1">
    <citation type="journal article" date="2014" name="PLoS ONE">
        <title>Transcriptome-Based Identification of ABC Transporters in the Western Tarnished Plant Bug Lygus hesperus.</title>
        <authorList>
            <person name="Hull J.J."/>
            <person name="Chaney K."/>
            <person name="Geib S.M."/>
            <person name="Fabrick J.A."/>
            <person name="Brent C.S."/>
            <person name="Walsh D."/>
            <person name="Lavine L.C."/>
        </authorList>
    </citation>
    <scope>NUCLEOTIDE SEQUENCE</scope>
</reference>
<reference evidence="10" key="2">
    <citation type="submission" date="2014-07" db="EMBL/GenBank/DDBJ databases">
        <authorList>
            <person name="Hull J."/>
        </authorList>
    </citation>
    <scope>NUCLEOTIDE SEQUENCE</scope>
</reference>
<keyword evidence="6" id="KW-0238">DNA-binding</keyword>
<dbReference type="GO" id="GO:0005634">
    <property type="term" value="C:nucleus"/>
    <property type="evidence" value="ECO:0007669"/>
    <property type="project" value="UniProtKB-SubCell"/>
</dbReference>
<keyword evidence="7" id="KW-0804">Transcription</keyword>
<keyword evidence="2" id="KW-0597">Phosphoprotein</keyword>
<feature type="compositionally biased region" description="Low complexity" evidence="9">
    <location>
        <begin position="51"/>
        <end position="95"/>
    </location>
</feature>
<dbReference type="InterPro" id="IPR000684">
    <property type="entry name" value="RNA_pol_II_repeat_euk"/>
</dbReference>
<sequence length="107" mass="11570">MGNDVNDGTQMYSGINDISIFGDLRDQRIDYNVTNFGNATLSPTYKPAAFSPTYSPTSPSYSPTSPSYSPMSPTYSPTSPSYSPTSPSYSPETPVYSPPPVQSSYNK</sequence>
<feature type="region of interest" description="Disordered" evidence="9">
    <location>
        <begin position="36"/>
        <end position="107"/>
    </location>
</feature>
<dbReference type="GO" id="GO:0003677">
    <property type="term" value="F:DNA binding"/>
    <property type="evidence" value="ECO:0007669"/>
    <property type="project" value="UniProtKB-KW"/>
</dbReference>
<dbReference type="PROSITE" id="PS00115">
    <property type="entry name" value="RNA_POL_II_REPEAT"/>
    <property type="match status" value="2"/>
</dbReference>
<evidence type="ECO:0000313" key="10">
    <source>
        <dbReference type="EMBL" id="JAG33622.1"/>
    </source>
</evidence>
<dbReference type="GO" id="GO:0006366">
    <property type="term" value="P:transcription by RNA polymerase II"/>
    <property type="evidence" value="ECO:0007669"/>
    <property type="project" value="InterPro"/>
</dbReference>
<dbReference type="GO" id="GO:0046872">
    <property type="term" value="F:metal ion binding"/>
    <property type="evidence" value="ECO:0007669"/>
    <property type="project" value="UniProtKB-KW"/>
</dbReference>
<evidence type="ECO:0000256" key="3">
    <source>
        <dbReference type="ARBA" id="ARBA00022723"/>
    </source>
</evidence>
<keyword evidence="5" id="KW-0862">Zinc</keyword>
<evidence type="ECO:0000256" key="7">
    <source>
        <dbReference type="ARBA" id="ARBA00023163"/>
    </source>
</evidence>
<evidence type="ECO:0000256" key="6">
    <source>
        <dbReference type="ARBA" id="ARBA00023125"/>
    </source>
</evidence>
<dbReference type="Pfam" id="PF05001">
    <property type="entry name" value="RNA_pol_Rpb1_R"/>
    <property type="match status" value="2"/>
</dbReference>
<accession>A0A0A9YKP8</accession>
<dbReference type="EMBL" id="GBHO01009982">
    <property type="protein sequence ID" value="JAG33622.1"/>
    <property type="molecule type" value="Transcribed_RNA"/>
</dbReference>
<comment type="subcellular location">
    <subcellularLocation>
        <location evidence="1">Nucleus</location>
    </subcellularLocation>
</comment>
<evidence type="ECO:0000256" key="2">
    <source>
        <dbReference type="ARBA" id="ARBA00022553"/>
    </source>
</evidence>
<evidence type="ECO:0000256" key="9">
    <source>
        <dbReference type="SAM" id="MobiDB-lite"/>
    </source>
</evidence>
<dbReference type="GO" id="GO:0000428">
    <property type="term" value="C:DNA-directed RNA polymerase complex"/>
    <property type="evidence" value="ECO:0007669"/>
    <property type="project" value="UniProtKB-KW"/>
</dbReference>
<organism evidence="10">
    <name type="scientific">Lygus hesperus</name>
    <name type="common">Western plant bug</name>
    <dbReference type="NCBI Taxonomy" id="30085"/>
    <lineage>
        <taxon>Eukaryota</taxon>
        <taxon>Metazoa</taxon>
        <taxon>Ecdysozoa</taxon>
        <taxon>Arthropoda</taxon>
        <taxon>Hexapoda</taxon>
        <taxon>Insecta</taxon>
        <taxon>Pterygota</taxon>
        <taxon>Neoptera</taxon>
        <taxon>Paraneoptera</taxon>
        <taxon>Hemiptera</taxon>
        <taxon>Heteroptera</taxon>
        <taxon>Panheteroptera</taxon>
        <taxon>Cimicomorpha</taxon>
        <taxon>Miridae</taxon>
        <taxon>Mirini</taxon>
        <taxon>Lygus</taxon>
    </lineage>
</organism>
<protein>
    <submittedName>
        <fullName evidence="10">DNA-directed RNA polymerase II subunit RPB1</fullName>
    </submittedName>
</protein>
<keyword evidence="4" id="KW-0677">Repeat</keyword>
<evidence type="ECO:0000256" key="4">
    <source>
        <dbReference type="ARBA" id="ARBA00022737"/>
    </source>
</evidence>